<dbReference type="EMBL" id="JADGIZ020000010">
    <property type="protein sequence ID" value="KAL2917494.1"/>
    <property type="molecule type" value="Genomic_DNA"/>
</dbReference>
<dbReference type="PANTHER" id="PTHR48467">
    <property type="entry name" value="GLUTAMATE SYNTHASE 1 [NADH], CHLOROPLASTIC-LIKE"/>
    <property type="match status" value="1"/>
</dbReference>
<dbReference type="SUPFAM" id="SSF51971">
    <property type="entry name" value="Nucleotide-binding domain"/>
    <property type="match status" value="1"/>
</dbReference>
<comment type="caution">
    <text evidence="8">The sequence shown here is derived from an EMBL/GenBank/DDBJ whole genome shotgun (WGS) entry which is preliminary data.</text>
</comment>
<dbReference type="Pfam" id="PF07992">
    <property type="entry name" value="Pyr_redox_2"/>
    <property type="match status" value="1"/>
</dbReference>
<dbReference type="InterPro" id="IPR055275">
    <property type="entry name" value="Ferredox_Rdtase"/>
</dbReference>
<keyword evidence="5 8" id="KW-0560">Oxidoreductase</keyword>
<name>A0ABR4NDH3_9FUNG</name>
<dbReference type="Proteomes" id="UP001527925">
    <property type="component" value="Unassembled WGS sequence"/>
</dbReference>
<keyword evidence="4" id="KW-0521">NADP</keyword>
<organism evidence="8 9">
    <name type="scientific">Polyrhizophydium stewartii</name>
    <dbReference type="NCBI Taxonomy" id="2732419"/>
    <lineage>
        <taxon>Eukaryota</taxon>
        <taxon>Fungi</taxon>
        <taxon>Fungi incertae sedis</taxon>
        <taxon>Chytridiomycota</taxon>
        <taxon>Chytridiomycota incertae sedis</taxon>
        <taxon>Chytridiomycetes</taxon>
        <taxon>Rhizophydiales</taxon>
        <taxon>Rhizophydiales incertae sedis</taxon>
        <taxon>Polyrhizophydium</taxon>
    </lineage>
</organism>
<dbReference type="GO" id="GO:0016491">
    <property type="term" value="F:oxidoreductase activity"/>
    <property type="evidence" value="ECO:0007669"/>
    <property type="project" value="UniProtKB-KW"/>
</dbReference>
<feature type="domain" description="FAD/NAD(P)-binding" evidence="7">
    <location>
        <begin position="147"/>
        <end position="341"/>
    </location>
</feature>
<evidence type="ECO:0000256" key="1">
    <source>
        <dbReference type="ARBA" id="ARBA00001974"/>
    </source>
</evidence>
<protein>
    <submittedName>
        <fullName evidence="8">NADPH-adrenodoxin reductase</fullName>
        <ecNumber evidence="8">1.18.1.6</ecNumber>
    </submittedName>
</protein>
<feature type="compositionally biased region" description="Basic and acidic residues" evidence="6">
    <location>
        <begin position="30"/>
        <end position="43"/>
    </location>
</feature>
<dbReference type="EC" id="1.18.1.6" evidence="8"/>
<accession>A0ABR4NDH3</accession>
<dbReference type="PRINTS" id="PR00419">
    <property type="entry name" value="ADXRDTASE"/>
</dbReference>
<proteinExistence type="predicted"/>
<comment type="cofactor">
    <cofactor evidence="1">
        <name>FAD</name>
        <dbReference type="ChEBI" id="CHEBI:57692"/>
    </cofactor>
</comment>
<evidence type="ECO:0000313" key="8">
    <source>
        <dbReference type="EMBL" id="KAL2917494.1"/>
    </source>
</evidence>
<dbReference type="InterPro" id="IPR023753">
    <property type="entry name" value="FAD/NAD-binding_dom"/>
</dbReference>
<feature type="region of interest" description="Disordered" evidence="6">
    <location>
        <begin position="18"/>
        <end position="50"/>
    </location>
</feature>
<sequence>MASNAVARAAECSSALNSTALVDLQTSPDGSKRSSERLNKRAADPNVPALGRSVAFEDEFEPPLAQSIKSIPRQHDVQQIRPPVTEAPKPSLLASIEPNRMEHRPVLTKCICGLTLAVAGNIESREERKELNDDLAGLEDLDRLLASVAVVGAGPAGFYTASQLLKNPDLRVDVFEQLPVPYGLVRYGVAPDHPDVKNVIQKFASLAESPAFRLIGNVTVGVDVALADLRAAYDAVVLCYGARGERKLGIPGEDSVSNSFSSRAFVGWYNGDPQHADLPVDLTCTDTAVVVGQGNVALDIARILLMPIDELAKTDIAKHALDTLAVSRIRRVHIVGRRGPVHAAFTSKELREMLALPTARLVADAAWLATQTSLYSDLLKKDRARRRLMELLLKGASNASVSHAESLKRWSLDFLLSPRGLVLDKSGGAIAGVEFEMNALSGEGLEQRAIGTGELKQIAAGLLVSSVGYQNRAIEGVRVDSKLGHIAHSRGRVDGEAALYVAGWIKTGPRGVIASTMYEAFETAESLLEDASHVL</sequence>
<evidence type="ECO:0000256" key="4">
    <source>
        <dbReference type="ARBA" id="ARBA00022857"/>
    </source>
</evidence>
<gene>
    <name evidence="8" type="primary">ARH1</name>
    <name evidence="8" type="ORF">HK105_202775</name>
</gene>
<evidence type="ECO:0000259" key="7">
    <source>
        <dbReference type="Pfam" id="PF07992"/>
    </source>
</evidence>
<evidence type="ECO:0000256" key="3">
    <source>
        <dbReference type="ARBA" id="ARBA00022827"/>
    </source>
</evidence>
<dbReference type="Gene3D" id="3.40.50.720">
    <property type="entry name" value="NAD(P)-binding Rossmann-like Domain"/>
    <property type="match status" value="1"/>
</dbReference>
<evidence type="ECO:0000256" key="2">
    <source>
        <dbReference type="ARBA" id="ARBA00022630"/>
    </source>
</evidence>
<evidence type="ECO:0000313" key="9">
    <source>
        <dbReference type="Proteomes" id="UP001527925"/>
    </source>
</evidence>
<dbReference type="InterPro" id="IPR036188">
    <property type="entry name" value="FAD/NAD-bd_sf"/>
</dbReference>
<keyword evidence="3" id="KW-0274">FAD</keyword>
<keyword evidence="2" id="KW-0285">Flavoprotein</keyword>
<dbReference type="Gene3D" id="3.50.50.60">
    <property type="entry name" value="FAD/NAD(P)-binding domain"/>
    <property type="match status" value="1"/>
</dbReference>
<dbReference type="PANTHER" id="PTHR48467:SF1">
    <property type="entry name" value="GLUTAMATE SYNTHASE 1 [NADH], CHLOROPLASTIC-LIKE"/>
    <property type="match status" value="1"/>
</dbReference>
<reference evidence="8 9" key="1">
    <citation type="submission" date="2023-09" db="EMBL/GenBank/DDBJ databases">
        <title>Pangenome analysis of Batrachochytrium dendrobatidis and related Chytrids.</title>
        <authorList>
            <person name="Yacoub M.N."/>
            <person name="Stajich J.E."/>
            <person name="James T.Y."/>
        </authorList>
    </citation>
    <scope>NUCLEOTIDE SEQUENCE [LARGE SCALE GENOMIC DNA]</scope>
    <source>
        <strain evidence="8 9">JEL0888</strain>
    </source>
</reference>
<evidence type="ECO:0000256" key="5">
    <source>
        <dbReference type="ARBA" id="ARBA00023002"/>
    </source>
</evidence>
<keyword evidence="9" id="KW-1185">Reference proteome</keyword>
<feature type="compositionally biased region" description="Polar residues" evidence="6">
    <location>
        <begin position="18"/>
        <end position="29"/>
    </location>
</feature>
<evidence type="ECO:0000256" key="6">
    <source>
        <dbReference type="SAM" id="MobiDB-lite"/>
    </source>
</evidence>